<dbReference type="AlphaFoldDB" id="A0A6B1G8U6"/>
<sequence length="446" mass="48319">MAKRCTQPARSPSKARSPFRIRSSRLAPMNIALTYVSAWAPICLFPRSIPELCQKDTPNCSLQGETEGAEDASGTADFPHPAQSIHMTTAFVYDPFERNHSFPGHPECRERMESTWTLLQSDGILDSLTRLPNSPAPLDPILAVHNAAYVEQLQEICREIEESASDGNTIPQSWNQSALWLDPDTYVLHDSWKASLRAVGGLLQLTDAVMNGAAGNGFAMVRPPGHHARPNNAKGFCLFGNVAVAARHAQQSHGANRVLIVDFDVHHGNGTEEMFYDDPSVLFVSIHQYPHYPFSGSIDEIGLGPGEGFNVNIPFPAGVGDAGYRAALQQLVAPLAHKFGPDVIFLSAGFDGHWMDPLSGHRLSVSGYATLVEDLLTLAQDLCGGRLICTLEGGYDLNALPHCILSTLRVLSRNPAGISDPFGTVEGDPRAAGKVISTVNRRLGIR</sequence>
<dbReference type="PANTHER" id="PTHR10625:SF11">
    <property type="entry name" value="HISTONE DEACETYLASE 14, CHLOROPLASTIC"/>
    <property type="match status" value="1"/>
</dbReference>
<dbReference type="InterPro" id="IPR000286">
    <property type="entry name" value="HDACs"/>
</dbReference>
<name>A0A6B1G8U6_9CHLR</name>
<dbReference type="PRINTS" id="PR01270">
    <property type="entry name" value="HDASUPER"/>
</dbReference>
<feature type="domain" description="Histone deacetylase" evidence="2">
    <location>
        <begin position="105"/>
        <end position="410"/>
    </location>
</feature>
<dbReference type="SUPFAM" id="SSF52768">
    <property type="entry name" value="Arginase/deacetylase"/>
    <property type="match status" value="1"/>
</dbReference>
<evidence type="ECO:0000259" key="2">
    <source>
        <dbReference type="Pfam" id="PF00850"/>
    </source>
</evidence>
<accession>A0A6B1G8U6</accession>
<comment type="caution">
    <text evidence="3">The sequence shown here is derived from an EMBL/GenBank/DDBJ whole genome shotgun (WGS) entry which is preliminary data.</text>
</comment>
<protein>
    <submittedName>
        <fullName evidence="3">Histone deacetylase</fullName>
    </submittedName>
</protein>
<evidence type="ECO:0000256" key="1">
    <source>
        <dbReference type="ARBA" id="ARBA00005947"/>
    </source>
</evidence>
<reference evidence="3" key="1">
    <citation type="submission" date="2019-09" db="EMBL/GenBank/DDBJ databases">
        <title>Characterisation of the sponge microbiome using genome-centric metagenomics.</title>
        <authorList>
            <person name="Engelberts J.P."/>
            <person name="Robbins S.J."/>
            <person name="De Goeij J.M."/>
            <person name="Aranda M."/>
            <person name="Bell S.C."/>
            <person name="Webster N.S."/>
        </authorList>
    </citation>
    <scope>NUCLEOTIDE SEQUENCE</scope>
    <source>
        <strain evidence="3">SB0675_bin_29</strain>
    </source>
</reference>
<dbReference type="CDD" id="cd09992">
    <property type="entry name" value="HDAC_classII"/>
    <property type="match status" value="1"/>
</dbReference>
<comment type="similarity">
    <text evidence="1">Belongs to the histone deacetylase family.</text>
</comment>
<dbReference type="Gene3D" id="3.40.800.20">
    <property type="entry name" value="Histone deacetylase domain"/>
    <property type="match status" value="1"/>
</dbReference>
<evidence type="ECO:0000313" key="3">
    <source>
        <dbReference type="EMBL" id="MYH63766.1"/>
    </source>
</evidence>
<dbReference type="GO" id="GO:0005737">
    <property type="term" value="C:cytoplasm"/>
    <property type="evidence" value="ECO:0007669"/>
    <property type="project" value="TreeGrafter"/>
</dbReference>
<dbReference type="GO" id="GO:0004407">
    <property type="term" value="F:histone deacetylase activity"/>
    <property type="evidence" value="ECO:0007669"/>
    <property type="project" value="TreeGrafter"/>
</dbReference>
<organism evidence="3">
    <name type="scientific">Caldilineaceae bacterium SB0675_bin_29</name>
    <dbReference type="NCBI Taxonomy" id="2605266"/>
    <lineage>
        <taxon>Bacteria</taxon>
        <taxon>Bacillati</taxon>
        <taxon>Chloroflexota</taxon>
        <taxon>Caldilineae</taxon>
        <taxon>Caldilineales</taxon>
        <taxon>Caldilineaceae</taxon>
    </lineage>
</organism>
<proteinExistence type="inferred from homology"/>
<dbReference type="InterPro" id="IPR037138">
    <property type="entry name" value="His_deacetylse_dom_sf"/>
</dbReference>
<dbReference type="InterPro" id="IPR023696">
    <property type="entry name" value="Ureohydrolase_dom_sf"/>
</dbReference>
<dbReference type="GO" id="GO:0040029">
    <property type="term" value="P:epigenetic regulation of gene expression"/>
    <property type="evidence" value="ECO:0007669"/>
    <property type="project" value="TreeGrafter"/>
</dbReference>
<gene>
    <name evidence="3" type="ORF">F4148_19130</name>
</gene>
<dbReference type="InterPro" id="IPR023801">
    <property type="entry name" value="His_deacetylse_dom"/>
</dbReference>
<dbReference type="Pfam" id="PF00850">
    <property type="entry name" value="Hist_deacetyl"/>
    <property type="match status" value="1"/>
</dbReference>
<dbReference type="EMBL" id="VYDA01000676">
    <property type="protein sequence ID" value="MYH63766.1"/>
    <property type="molecule type" value="Genomic_DNA"/>
</dbReference>
<dbReference type="PANTHER" id="PTHR10625">
    <property type="entry name" value="HISTONE DEACETYLASE HDAC1-RELATED"/>
    <property type="match status" value="1"/>
</dbReference>